<gene>
    <name evidence="7" type="ORF">OM074_01100</name>
</gene>
<keyword evidence="4 5" id="KW-0472">Membrane</keyword>
<dbReference type="GO" id="GO:0005886">
    <property type="term" value="C:plasma membrane"/>
    <property type="evidence" value="ECO:0007669"/>
    <property type="project" value="InterPro"/>
</dbReference>
<reference evidence="7" key="1">
    <citation type="submission" date="2022-10" db="EMBL/GenBank/DDBJ databases">
        <authorList>
            <person name="Yu W.X."/>
        </authorList>
    </citation>
    <scope>NUCLEOTIDE SEQUENCE</scope>
    <source>
        <strain evidence="7">D04</strain>
    </source>
</reference>
<evidence type="ECO:0000256" key="2">
    <source>
        <dbReference type="ARBA" id="ARBA00022692"/>
    </source>
</evidence>
<organism evidence="7 8">
    <name type="scientific">Plebeiibacterium marinum</name>
    <dbReference type="NCBI Taxonomy" id="2992111"/>
    <lineage>
        <taxon>Bacteria</taxon>
        <taxon>Pseudomonadati</taxon>
        <taxon>Bacteroidota</taxon>
        <taxon>Bacteroidia</taxon>
        <taxon>Marinilabiliales</taxon>
        <taxon>Marinilabiliaceae</taxon>
        <taxon>Plebeiibacterium</taxon>
    </lineage>
</organism>
<evidence type="ECO:0000313" key="8">
    <source>
        <dbReference type="Proteomes" id="UP001207408"/>
    </source>
</evidence>
<evidence type="ECO:0000259" key="6">
    <source>
        <dbReference type="Pfam" id="PF06305"/>
    </source>
</evidence>
<evidence type="ECO:0000256" key="1">
    <source>
        <dbReference type="ARBA" id="ARBA00022475"/>
    </source>
</evidence>
<dbReference type="InterPro" id="IPR010445">
    <property type="entry name" value="LapA_dom"/>
</dbReference>
<evidence type="ECO:0000256" key="5">
    <source>
        <dbReference type="SAM" id="Phobius"/>
    </source>
</evidence>
<dbReference type="PANTHER" id="PTHR41335:SF1">
    <property type="entry name" value="MEMBRANE PROTEIN"/>
    <property type="match status" value="1"/>
</dbReference>
<evidence type="ECO:0000313" key="7">
    <source>
        <dbReference type="EMBL" id="MCW3804197.1"/>
    </source>
</evidence>
<feature type="domain" description="Lipopolysaccharide assembly protein A" evidence="6">
    <location>
        <begin position="20"/>
        <end position="67"/>
    </location>
</feature>
<dbReference type="PANTHER" id="PTHR41335">
    <property type="entry name" value="MEMBRANE PROTEIN-RELATED"/>
    <property type="match status" value="1"/>
</dbReference>
<proteinExistence type="predicted"/>
<keyword evidence="2 5" id="KW-0812">Transmembrane</keyword>
<dbReference type="RefSeq" id="WP_301197420.1">
    <property type="nucleotide sequence ID" value="NZ_JAPDPI010000001.1"/>
</dbReference>
<keyword evidence="3 5" id="KW-1133">Transmembrane helix</keyword>
<protein>
    <submittedName>
        <fullName evidence="7">Lipopolysaccharide assembly protein LapA domain-containing protein</fullName>
    </submittedName>
</protein>
<feature type="transmembrane region" description="Helical" evidence="5">
    <location>
        <begin position="38"/>
        <end position="59"/>
    </location>
</feature>
<dbReference type="EMBL" id="JAPDPI010000001">
    <property type="protein sequence ID" value="MCW3804197.1"/>
    <property type="molecule type" value="Genomic_DNA"/>
</dbReference>
<evidence type="ECO:0000256" key="3">
    <source>
        <dbReference type="ARBA" id="ARBA00022989"/>
    </source>
</evidence>
<dbReference type="Proteomes" id="UP001207408">
    <property type="component" value="Unassembled WGS sequence"/>
</dbReference>
<sequence>MKSLWFLIILAFFVVVFSVQNAEVVPIKFVIWEGEVSLAILLILTFLLGLIVGAIYYAVRIRKSKKNLNPVGDVAFEKEEQSDIEGDKKGGVDETY</sequence>
<keyword evidence="1" id="KW-1003">Cell membrane</keyword>
<dbReference type="AlphaFoldDB" id="A0AAE3MBQ3"/>
<evidence type="ECO:0000256" key="4">
    <source>
        <dbReference type="ARBA" id="ARBA00023136"/>
    </source>
</evidence>
<name>A0AAE3MBQ3_9BACT</name>
<dbReference type="Pfam" id="PF06305">
    <property type="entry name" value="LapA_dom"/>
    <property type="match status" value="1"/>
</dbReference>
<accession>A0AAE3MBQ3</accession>
<comment type="caution">
    <text evidence="7">The sequence shown here is derived from an EMBL/GenBank/DDBJ whole genome shotgun (WGS) entry which is preliminary data.</text>
</comment>
<keyword evidence="8" id="KW-1185">Reference proteome</keyword>